<reference evidence="2" key="1">
    <citation type="submission" date="2022-06" db="EMBL/GenBank/DDBJ databases">
        <title>Complete genome sequence of Streptomyces nigrescens HEK616.</title>
        <authorList>
            <person name="Asamizu S."/>
            <person name="Onaka H."/>
        </authorList>
    </citation>
    <scope>NUCLEOTIDE SEQUENCE</scope>
    <source>
        <strain evidence="2">HEK616</strain>
    </source>
</reference>
<evidence type="ECO:0000259" key="1">
    <source>
        <dbReference type="Pfam" id="PF12802"/>
    </source>
</evidence>
<name>A0ABN6QNG2_STRNI</name>
<evidence type="ECO:0000313" key="2">
    <source>
        <dbReference type="EMBL" id="BDM67495.1"/>
    </source>
</evidence>
<keyword evidence="3" id="KW-1185">Reference proteome</keyword>
<dbReference type="InterPro" id="IPR000835">
    <property type="entry name" value="HTH_MarR-typ"/>
</dbReference>
<dbReference type="SUPFAM" id="SSF46785">
    <property type="entry name" value="Winged helix' DNA-binding domain"/>
    <property type="match status" value="1"/>
</dbReference>
<feature type="domain" description="HTH marR-type" evidence="1">
    <location>
        <begin position="13"/>
        <end position="60"/>
    </location>
</feature>
<dbReference type="InterPro" id="IPR036390">
    <property type="entry name" value="WH_DNA-bd_sf"/>
</dbReference>
<protein>
    <submittedName>
        <fullName evidence="2">Transcriptional regulator</fullName>
    </submittedName>
</protein>
<dbReference type="EMBL" id="AP026073">
    <property type="protein sequence ID" value="BDM67495.1"/>
    <property type="molecule type" value="Genomic_DNA"/>
</dbReference>
<accession>A0ABN6QNG2</accession>
<dbReference type="RefSeq" id="WP_261951638.1">
    <property type="nucleotide sequence ID" value="NZ_AP026073.1"/>
</dbReference>
<dbReference type="InterPro" id="IPR036388">
    <property type="entry name" value="WH-like_DNA-bd_sf"/>
</dbReference>
<dbReference type="Proteomes" id="UP001059597">
    <property type="component" value="Chromosome"/>
</dbReference>
<dbReference type="Gene3D" id="1.10.10.10">
    <property type="entry name" value="Winged helix-like DNA-binding domain superfamily/Winged helix DNA-binding domain"/>
    <property type="match status" value="1"/>
</dbReference>
<organism evidence="2 3">
    <name type="scientific">Streptomyces nigrescens</name>
    <dbReference type="NCBI Taxonomy" id="1920"/>
    <lineage>
        <taxon>Bacteria</taxon>
        <taxon>Bacillati</taxon>
        <taxon>Actinomycetota</taxon>
        <taxon>Actinomycetes</taxon>
        <taxon>Kitasatosporales</taxon>
        <taxon>Streptomycetaceae</taxon>
        <taxon>Streptomyces</taxon>
    </lineage>
</organism>
<evidence type="ECO:0000313" key="3">
    <source>
        <dbReference type="Proteomes" id="UP001059597"/>
    </source>
</evidence>
<sequence length="106" mass="11851">MDEAVTRWAFVTNHARVLVAIARDPAVRIRDIAAACGITERTVLRVVADLEEGGYLSRERRGLRTHYTVHLDGMLRHPADGHVSVRTLVSLLSDQESCNGVARLRY</sequence>
<proteinExistence type="predicted"/>
<dbReference type="Pfam" id="PF12802">
    <property type="entry name" value="MarR_2"/>
    <property type="match status" value="1"/>
</dbReference>
<gene>
    <name evidence="2" type="ORF">HEK616_09820</name>
</gene>